<gene>
    <name evidence="2" type="ORF">BDP27DRAFT_1433219</name>
</gene>
<feature type="compositionally biased region" description="Polar residues" evidence="1">
    <location>
        <begin position="124"/>
        <end position="137"/>
    </location>
</feature>
<comment type="caution">
    <text evidence="2">The sequence shown here is derived from an EMBL/GenBank/DDBJ whole genome shotgun (WGS) entry which is preliminary data.</text>
</comment>
<feature type="region of interest" description="Disordered" evidence="1">
    <location>
        <begin position="100"/>
        <end position="138"/>
    </location>
</feature>
<dbReference type="AlphaFoldDB" id="A0A9P5P809"/>
<protein>
    <submittedName>
        <fullName evidence="2">Uncharacterized protein</fullName>
    </submittedName>
</protein>
<feature type="compositionally biased region" description="Low complexity" evidence="1">
    <location>
        <begin position="100"/>
        <end position="109"/>
    </location>
</feature>
<proteinExistence type="predicted"/>
<organism evidence="2 3">
    <name type="scientific">Rhodocollybia butyracea</name>
    <dbReference type="NCBI Taxonomy" id="206335"/>
    <lineage>
        <taxon>Eukaryota</taxon>
        <taxon>Fungi</taxon>
        <taxon>Dikarya</taxon>
        <taxon>Basidiomycota</taxon>
        <taxon>Agaricomycotina</taxon>
        <taxon>Agaricomycetes</taxon>
        <taxon>Agaricomycetidae</taxon>
        <taxon>Agaricales</taxon>
        <taxon>Marasmiineae</taxon>
        <taxon>Omphalotaceae</taxon>
        <taxon>Rhodocollybia</taxon>
    </lineage>
</organism>
<evidence type="ECO:0000256" key="1">
    <source>
        <dbReference type="SAM" id="MobiDB-lite"/>
    </source>
</evidence>
<sequence length="169" mass="16922">MSRPPFVYIVGSKSVTDAGIPIPDGTVSATDLQLLLDQQKNPNGSINLPVSNNALSVPAPVPAPFTLQGDSLYTISPPSSIGAQQFSGFGSSGSGSLSGSTIIGGATSSPGLAPTGGSVEWSGPPTTQQAPLVNTPSGVDHSAPLAVNLFHPIPSTPTCSSFAVPSREL</sequence>
<reference evidence="2" key="1">
    <citation type="submission" date="2020-11" db="EMBL/GenBank/DDBJ databases">
        <authorList>
            <consortium name="DOE Joint Genome Institute"/>
            <person name="Ahrendt S."/>
            <person name="Riley R."/>
            <person name="Andreopoulos W."/>
            <person name="Labutti K."/>
            <person name="Pangilinan J."/>
            <person name="Ruiz-Duenas F.J."/>
            <person name="Barrasa J.M."/>
            <person name="Sanchez-Garcia M."/>
            <person name="Camarero S."/>
            <person name="Miyauchi S."/>
            <person name="Serrano A."/>
            <person name="Linde D."/>
            <person name="Babiker R."/>
            <person name="Drula E."/>
            <person name="Ayuso-Fernandez I."/>
            <person name="Pacheco R."/>
            <person name="Padilla G."/>
            <person name="Ferreira P."/>
            <person name="Barriuso J."/>
            <person name="Kellner H."/>
            <person name="Castanera R."/>
            <person name="Alfaro M."/>
            <person name="Ramirez L."/>
            <person name="Pisabarro A.G."/>
            <person name="Kuo A."/>
            <person name="Tritt A."/>
            <person name="Lipzen A."/>
            <person name="He G."/>
            <person name="Yan M."/>
            <person name="Ng V."/>
            <person name="Cullen D."/>
            <person name="Martin F."/>
            <person name="Rosso M.-N."/>
            <person name="Henrissat B."/>
            <person name="Hibbett D."/>
            <person name="Martinez A.T."/>
            <person name="Grigoriev I.V."/>
        </authorList>
    </citation>
    <scope>NUCLEOTIDE SEQUENCE</scope>
    <source>
        <strain evidence="2">AH 40177</strain>
    </source>
</reference>
<evidence type="ECO:0000313" key="2">
    <source>
        <dbReference type="EMBL" id="KAF9056931.1"/>
    </source>
</evidence>
<name>A0A9P5P809_9AGAR</name>
<accession>A0A9P5P809</accession>
<dbReference type="Proteomes" id="UP000772434">
    <property type="component" value="Unassembled WGS sequence"/>
</dbReference>
<dbReference type="EMBL" id="JADNRY010000409">
    <property type="protein sequence ID" value="KAF9056931.1"/>
    <property type="molecule type" value="Genomic_DNA"/>
</dbReference>
<evidence type="ECO:0000313" key="3">
    <source>
        <dbReference type="Proteomes" id="UP000772434"/>
    </source>
</evidence>
<keyword evidence="3" id="KW-1185">Reference proteome</keyword>